<gene>
    <name evidence="3" type="ORF">Mkiyose1413_49680</name>
    <name evidence="2" type="ORF">SRL2020028_43390</name>
</gene>
<dbReference type="Proteomes" id="UP001165663">
    <property type="component" value="Unassembled WGS sequence"/>
</dbReference>
<evidence type="ECO:0000313" key="3">
    <source>
        <dbReference type="EMBL" id="GLD33085.1"/>
    </source>
</evidence>
<sequence length="187" mass="19808">MGTKPDSAPTQISGYQASNGHIYIAADAFDRSLGITMYEVDNPADITNRDSWKPWTGDDFGQAGPDSAARAVPLTDRGVHYGEISFREVGGRPVLSGWNGATGGTEIQVGNGAPVQIFDPNNSLNTVVAQAGIWPTALTPGTGYPQNYGGFIVPGSTLDNFGVLVSQWDTGTGDTYTVEQFQVNPHK</sequence>
<proteinExistence type="predicted"/>
<dbReference type="Pfam" id="PF13810">
    <property type="entry name" value="DUF4185"/>
    <property type="match status" value="1"/>
</dbReference>
<evidence type="ECO:0000313" key="4">
    <source>
        <dbReference type="Proteomes" id="UP001064782"/>
    </source>
</evidence>
<dbReference type="GeneID" id="83632105"/>
<protein>
    <recommendedName>
        <fullName evidence="1">DUF4185 domain-containing protein</fullName>
    </recommendedName>
</protein>
<evidence type="ECO:0000259" key="1">
    <source>
        <dbReference type="Pfam" id="PF13810"/>
    </source>
</evidence>
<reference evidence="3" key="1">
    <citation type="submission" date="2022-08" db="EMBL/GenBank/DDBJ databases">
        <title>Mycobacterium kiyosense sp. nov., scotochromogenic slow-glowing species isolated from respiratory specimens.</title>
        <authorList>
            <person name="Fukano H."/>
            <person name="Kazumi Y."/>
            <person name="Sakagami N."/>
            <person name="Ato M."/>
            <person name="Mitarai S."/>
            <person name="Hoshino Y."/>
        </authorList>
    </citation>
    <scope>NUCLEOTIDE SEQUENCE</scope>
    <source>
        <strain evidence="3">1413</strain>
        <strain evidence="2">SRL2020-028</strain>
    </source>
</reference>
<accession>A0A9P3QC24</accession>
<dbReference type="RefSeq" id="WP_238305614.1">
    <property type="nucleotide sequence ID" value="NZ_BRXE01000072.1"/>
</dbReference>
<feature type="domain" description="DUF4185" evidence="1">
    <location>
        <begin position="11"/>
        <end position="181"/>
    </location>
</feature>
<organism evidence="3 4">
    <name type="scientific">Mycobacterium kiyosense</name>
    <dbReference type="NCBI Taxonomy" id="2871094"/>
    <lineage>
        <taxon>Bacteria</taxon>
        <taxon>Bacillati</taxon>
        <taxon>Actinomycetota</taxon>
        <taxon>Actinomycetes</taxon>
        <taxon>Mycobacteriales</taxon>
        <taxon>Mycobacteriaceae</taxon>
        <taxon>Mycobacterium</taxon>
    </lineage>
</organism>
<name>A0A9P3QC24_9MYCO</name>
<dbReference type="Proteomes" id="UP001064782">
    <property type="component" value="Unassembled WGS sequence"/>
</dbReference>
<keyword evidence="4" id="KW-1185">Reference proteome</keyword>
<dbReference type="EMBL" id="BRXE01000072">
    <property type="protein sequence ID" value="GLB85083.1"/>
    <property type="molecule type" value="Genomic_DNA"/>
</dbReference>
<dbReference type="AlphaFoldDB" id="A0A9P3QC24"/>
<dbReference type="InterPro" id="IPR025442">
    <property type="entry name" value="DUF4185"/>
</dbReference>
<dbReference type="EMBL" id="BRZI01000064">
    <property type="protein sequence ID" value="GLD33085.1"/>
    <property type="molecule type" value="Genomic_DNA"/>
</dbReference>
<comment type="caution">
    <text evidence="3">The sequence shown here is derived from an EMBL/GenBank/DDBJ whole genome shotgun (WGS) entry which is preliminary data.</text>
</comment>
<evidence type="ECO:0000313" key="2">
    <source>
        <dbReference type="EMBL" id="GLB85083.1"/>
    </source>
</evidence>